<keyword evidence="1" id="KW-0472">Membrane</keyword>
<evidence type="ECO:0000256" key="1">
    <source>
        <dbReference type="SAM" id="Phobius"/>
    </source>
</evidence>
<name>A0A853I6A4_9GAMM</name>
<keyword evidence="1" id="KW-0812">Transmembrane</keyword>
<protein>
    <recommendedName>
        <fullName evidence="4">PEP-CTERM protein-sorting domain-containing protein</fullName>
    </recommendedName>
</protein>
<dbReference type="EMBL" id="JACCKB010000002">
    <property type="protein sequence ID" value="NYZ64755.1"/>
    <property type="molecule type" value="Genomic_DNA"/>
</dbReference>
<evidence type="ECO:0000313" key="3">
    <source>
        <dbReference type="Proteomes" id="UP000569732"/>
    </source>
</evidence>
<organism evidence="2 3">
    <name type="scientific">Spartinivicinus marinus</name>
    <dbReference type="NCBI Taxonomy" id="2994442"/>
    <lineage>
        <taxon>Bacteria</taxon>
        <taxon>Pseudomonadati</taxon>
        <taxon>Pseudomonadota</taxon>
        <taxon>Gammaproteobacteria</taxon>
        <taxon>Oceanospirillales</taxon>
        <taxon>Zooshikellaceae</taxon>
        <taxon>Spartinivicinus</taxon>
    </lineage>
</organism>
<dbReference type="AlphaFoldDB" id="A0A853I6A4"/>
<dbReference type="Proteomes" id="UP000569732">
    <property type="component" value="Unassembled WGS sequence"/>
</dbReference>
<sequence>MSSTSVWKNNFTLSRIIISIIVSLAAINSANATLIDFEDRATGEILSDQYHDRGLLFSGAGNASGLIVTIPQYSTGFFGNTGPNILHMGARNEPTTITFVEPNTNKQTYANNISLLAGDGDIDLETFTISLFGLNGDNLFSQTYTTTNEGFLFEYAGNAASIQFTLAANSSSGASFDNFNYSLVTVVPEPATVLLFLVFAGLLMIRFRYSASTYNHRFYSIIF</sequence>
<accession>A0A853I6A4</accession>
<evidence type="ECO:0000313" key="2">
    <source>
        <dbReference type="EMBL" id="NYZ64755.1"/>
    </source>
</evidence>
<keyword evidence="1" id="KW-1133">Transmembrane helix</keyword>
<evidence type="ECO:0008006" key="4">
    <source>
        <dbReference type="Google" id="ProtNLM"/>
    </source>
</evidence>
<reference evidence="2 3" key="1">
    <citation type="submission" date="2020-07" db="EMBL/GenBank/DDBJ databases">
        <title>Endozoicomonas sp. nov., isolated from sediment.</title>
        <authorList>
            <person name="Gu T."/>
        </authorList>
    </citation>
    <scope>NUCLEOTIDE SEQUENCE [LARGE SCALE GENOMIC DNA]</scope>
    <source>
        <strain evidence="2 3">SM1973</strain>
    </source>
</reference>
<feature type="transmembrane region" description="Helical" evidence="1">
    <location>
        <begin position="191"/>
        <end position="209"/>
    </location>
</feature>
<dbReference type="RefSeq" id="WP_180566787.1">
    <property type="nucleotide sequence ID" value="NZ_JACCKB010000002.1"/>
</dbReference>
<proteinExistence type="predicted"/>
<gene>
    <name evidence="2" type="ORF">H0A36_01970</name>
</gene>
<comment type="caution">
    <text evidence="2">The sequence shown here is derived from an EMBL/GenBank/DDBJ whole genome shotgun (WGS) entry which is preliminary data.</text>
</comment>
<keyword evidence="3" id="KW-1185">Reference proteome</keyword>